<proteinExistence type="predicted"/>
<dbReference type="Proteomes" id="UP000521868">
    <property type="component" value="Unassembled WGS sequence"/>
</dbReference>
<reference evidence="1 2" key="1">
    <citation type="journal article" date="2020" name="Nature">
        <title>Bacterial chemolithoautotrophy via manganese oxidation.</title>
        <authorList>
            <person name="Yu H."/>
            <person name="Leadbetter J.R."/>
        </authorList>
    </citation>
    <scope>NUCLEOTIDE SEQUENCE [LARGE SCALE GENOMIC DNA]</scope>
    <source>
        <strain evidence="1 2">RBP-1</strain>
    </source>
</reference>
<evidence type="ECO:0000313" key="1">
    <source>
        <dbReference type="EMBL" id="NKE67615.1"/>
    </source>
</evidence>
<sequence>HAHVDHSCFPCSFPEQASVYTWVSFGRSRPSKVGQFSVIINSRFYLQAANPDYSDIFPEGELEILGVVVGQCRTYRR</sequence>
<evidence type="ECO:0008006" key="3">
    <source>
        <dbReference type="Google" id="ProtNLM"/>
    </source>
</evidence>
<organism evidence="1 2">
    <name type="scientific">Ramlibacter lithotrophicus</name>
    <dbReference type="NCBI Taxonomy" id="2606681"/>
    <lineage>
        <taxon>Bacteria</taxon>
        <taxon>Pseudomonadati</taxon>
        <taxon>Pseudomonadota</taxon>
        <taxon>Betaproteobacteria</taxon>
        <taxon>Burkholderiales</taxon>
        <taxon>Comamonadaceae</taxon>
        <taxon>Ramlibacter</taxon>
    </lineage>
</organism>
<dbReference type="SUPFAM" id="SSF51306">
    <property type="entry name" value="LexA/Signal peptidase"/>
    <property type="match status" value="1"/>
</dbReference>
<comment type="caution">
    <text evidence="1">The sequence shown here is derived from an EMBL/GenBank/DDBJ whole genome shotgun (WGS) entry which is preliminary data.</text>
</comment>
<feature type="non-terminal residue" evidence="1">
    <location>
        <position position="1"/>
    </location>
</feature>
<dbReference type="Gene3D" id="2.10.109.10">
    <property type="entry name" value="Umud Fragment, subunit A"/>
    <property type="match status" value="1"/>
</dbReference>
<dbReference type="RefSeq" id="WP_420376921.1">
    <property type="nucleotide sequence ID" value="NZ_VTOX01000007.1"/>
</dbReference>
<dbReference type="InterPro" id="IPR036286">
    <property type="entry name" value="LexA/Signal_pep-like_sf"/>
</dbReference>
<name>A0A7X6I7S1_9BURK</name>
<accession>A0A7X6I7S1</accession>
<protein>
    <recommendedName>
        <fullName evidence="3">S24 family peptidase</fullName>
    </recommendedName>
</protein>
<dbReference type="EMBL" id="VTOX01000007">
    <property type="protein sequence ID" value="NKE67615.1"/>
    <property type="molecule type" value="Genomic_DNA"/>
</dbReference>
<keyword evidence="2" id="KW-1185">Reference proteome</keyword>
<dbReference type="AlphaFoldDB" id="A0A7X6I7S1"/>
<gene>
    <name evidence="1" type="ORF">RAMLITH_17470</name>
</gene>
<evidence type="ECO:0000313" key="2">
    <source>
        <dbReference type="Proteomes" id="UP000521868"/>
    </source>
</evidence>